<keyword evidence="2" id="KW-1185">Reference proteome</keyword>
<feature type="non-terminal residue" evidence="1">
    <location>
        <position position="171"/>
    </location>
</feature>
<proteinExistence type="predicted"/>
<comment type="caution">
    <text evidence="1">The sequence shown here is derived from an EMBL/GenBank/DDBJ whole genome shotgun (WGS) entry which is preliminary data.</text>
</comment>
<reference evidence="1" key="1">
    <citation type="submission" date="2022-08" db="EMBL/GenBank/DDBJ databases">
        <authorList>
            <person name="Kallberg Y."/>
            <person name="Tangrot J."/>
            <person name="Rosling A."/>
        </authorList>
    </citation>
    <scope>NUCLEOTIDE SEQUENCE</scope>
    <source>
        <strain evidence="1">Wild A</strain>
    </source>
</reference>
<organism evidence="1 2">
    <name type="scientific">Funneliformis geosporum</name>
    <dbReference type="NCBI Taxonomy" id="1117311"/>
    <lineage>
        <taxon>Eukaryota</taxon>
        <taxon>Fungi</taxon>
        <taxon>Fungi incertae sedis</taxon>
        <taxon>Mucoromycota</taxon>
        <taxon>Glomeromycotina</taxon>
        <taxon>Glomeromycetes</taxon>
        <taxon>Glomerales</taxon>
        <taxon>Glomeraceae</taxon>
        <taxon>Funneliformis</taxon>
    </lineage>
</organism>
<evidence type="ECO:0000313" key="1">
    <source>
        <dbReference type="EMBL" id="CAI2195680.1"/>
    </source>
</evidence>
<dbReference type="EMBL" id="CAMKVN010012814">
    <property type="protein sequence ID" value="CAI2195680.1"/>
    <property type="molecule type" value="Genomic_DNA"/>
</dbReference>
<dbReference type="OrthoDB" id="2405354at2759"/>
<sequence>KRSIKDLQLVGLKEQHLHSVQDYVNALKLILSINDKAKHLDIEGLSCEIKAFLPILKIYQLVTLRKEVDLRCLPTGYNTSYPPQPGLCNKCKLPFIDDNGIVFICGYAYHLTCYHRRCIYCEKFYKKGVDLVDDDNMEMETKGRDDENSGKIDKTPDILSKLTIEINQIEN</sequence>
<accession>A0A9W4T7L7</accession>
<protein>
    <submittedName>
        <fullName evidence="1">4625_t:CDS:1</fullName>
    </submittedName>
</protein>
<gene>
    <name evidence="1" type="ORF">FWILDA_LOCUS17199</name>
</gene>
<dbReference type="Proteomes" id="UP001153678">
    <property type="component" value="Unassembled WGS sequence"/>
</dbReference>
<dbReference type="AlphaFoldDB" id="A0A9W4T7L7"/>
<evidence type="ECO:0000313" key="2">
    <source>
        <dbReference type="Proteomes" id="UP001153678"/>
    </source>
</evidence>
<name>A0A9W4T7L7_9GLOM</name>
<feature type="non-terminal residue" evidence="1">
    <location>
        <position position="1"/>
    </location>
</feature>